<dbReference type="Gene3D" id="1.10.10.60">
    <property type="entry name" value="Homeodomain-like"/>
    <property type="match status" value="1"/>
</dbReference>
<accession>A0ABW3ZC27</accession>
<organism evidence="2 3">
    <name type="scientific">Methylopila musalis</name>
    <dbReference type="NCBI Taxonomy" id="1134781"/>
    <lineage>
        <taxon>Bacteria</taxon>
        <taxon>Pseudomonadati</taxon>
        <taxon>Pseudomonadota</taxon>
        <taxon>Alphaproteobacteria</taxon>
        <taxon>Hyphomicrobiales</taxon>
        <taxon>Methylopilaceae</taxon>
        <taxon>Methylopila</taxon>
    </lineage>
</organism>
<name>A0ABW3ZC27_9HYPH</name>
<dbReference type="Pfam" id="PF02954">
    <property type="entry name" value="HTH_8"/>
    <property type="match status" value="1"/>
</dbReference>
<dbReference type="Proteomes" id="UP001597171">
    <property type="component" value="Unassembled WGS sequence"/>
</dbReference>
<reference evidence="3" key="1">
    <citation type="journal article" date="2019" name="Int. J. Syst. Evol. Microbiol.">
        <title>The Global Catalogue of Microorganisms (GCM) 10K type strain sequencing project: providing services to taxonomists for standard genome sequencing and annotation.</title>
        <authorList>
            <consortium name="The Broad Institute Genomics Platform"/>
            <consortium name="The Broad Institute Genome Sequencing Center for Infectious Disease"/>
            <person name="Wu L."/>
            <person name="Ma J."/>
        </authorList>
    </citation>
    <scope>NUCLEOTIDE SEQUENCE [LARGE SCALE GENOMIC DNA]</scope>
    <source>
        <strain evidence="3">CCUG 61696</strain>
    </source>
</reference>
<sequence>AAPAAASAFAPDDTVVDLDSVARGAIAAALEASGGNVAEAARKLGVSRSTLYRRGAARRAS</sequence>
<comment type="caution">
    <text evidence="2">The sequence shown here is derived from an EMBL/GenBank/DDBJ whole genome shotgun (WGS) entry which is preliminary data.</text>
</comment>
<dbReference type="RefSeq" id="WP_378777673.1">
    <property type="nucleotide sequence ID" value="NZ_JBHTMX010000353.1"/>
</dbReference>
<dbReference type="InterPro" id="IPR009057">
    <property type="entry name" value="Homeodomain-like_sf"/>
</dbReference>
<dbReference type="InterPro" id="IPR002197">
    <property type="entry name" value="HTH_Fis"/>
</dbReference>
<evidence type="ECO:0000313" key="3">
    <source>
        <dbReference type="Proteomes" id="UP001597171"/>
    </source>
</evidence>
<proteinExistence type="predicted"/>
<feature type="non-terminal residue" evidence="2">
    <location>
        <position position="1"/>
    </location>
</feature>
<feature type="domain" description="DNA binding HTH" evidence="1">
    <location>
        <begin position="24"/>
        <end position="54"/>
    </location>
</feature>
<keyword evidence="3" id="KW-1185">Reference proteome</keyword>
<protein>
    <submittedName>
        <fullName evidence="2">Helix-turn-helix domain-containing protein</fullName>
    </submittedName>
</protein>
<evidence type="ECO:0000259" key="1">
    <source>
        <dbReference type="Pfam" id="PF02954"/>
    </source>
</evidence>
<dbReference type="PRINTS" id="PR01590">
    <property type="entry name" value="HTHFIS"/>
</dbReference>
<dbReference type="EMBL" id="JBHTMX010000353">
    <property type="protein sequence ID" value="MFD1333818.1"/>
    <property type="molecule type" value="Genomic_DNA"/>
</dbReference>
<gene>
    <name evidence="2" type="ORF">ACFQ4O_17575</name>
</gene>
<dbReference type="SUPFAM" id="SSF46689">
    <property type="entry name" value="Homeodomain-like"/>
    <property type="match status" value="1"/>
</dbReference>
<evidence type="ECO:0000313" key="2">
    <source>
        <dbReference type="EMBL" id="MFD1333818.1"/>
    </source>
</evidence>